<reference evidence="2 3" key="1">
    <citation type="submission" date="2024-11" db="EMBL/GenBank/DDBJ databases">
        <title>Adaptive evolution of stress response genes in parasites aligns with host niche diversity.</title>
        <authorList>
            <person name="Hahn C."/>
            <person name="Resl P."/>
        </authorList>
    </citation>
    <scope>NUCLEOTIDE SEQUENCE [LARGE SCALE GENOMIC DNA]</scope>
    <source>
        <strain evidence="2">EGGRZ-B1_66</strain>
        <tissue evidence="2">Body</tissue>
    </source>
</reference>
<protein>
    <submittedName>
        <fullName evidence="2">Armadillo repeat-containing protein 4</fullName>
    </submittedName>
</protein>
<dbReference type="Proteomes" id="UP001626550">
    <property type="component" value="Unassembled WGS sequence"/>
</dbReference>
<proteinExistence type="predicted"/>
<sequence>MGLTLSRVAEWTSSAKGSGGKLELSPVNQHILESIHEFATNYVSNNPDLAKLHFVKSLDWDSNLTINELKDFVKKDENTYICSSGEIVIAKAQTSGQKLAIQCFNLEKTVEILSDSGSNVLSELRCLLENNRDPIANMLGDRFTSISHSVDDGSLFRFIDDVISTATHETDNTSHKKKKLKMALDLHNLDVKLVNDTIKKLADAIRLSPEAVEASYSLIKKYSGESLEKTVVASIKPTKLFSMIHDNGCRAPPWRQLHGDIAYFIIKCHDLEDSLSITASTGGWFVNGGYDEKECSLDFQRTGELYRDLARLLQDKSAHFSERLEKSMSLKESYRRLSMKESRQKNSEKEVKKATENLVKGEKPVNKSQPKRSDKEKLMKIEPSLKWKLLSSAMENAMPMEHIKADKTTINE</sequence>
<organism evidence="2 3">
    <name type="scientific">Cichlidogyrus casuarinus</name>
    <dbReference type="NCBI Taxonomy" id="1844966"/>
    <lineage>
        <taxon>Eukaryota</taxon>
        <taxon>Metazoa</taxon>
        <taxon>Spiralia</taxon>
        <taxon>Lophotrochozoa</taxon>
        <taxon>Platyhelminthes</taxon>
        <taxon>Monogenea</taxon>
        <taxon>Monopisthocotylea</taxon>
        <taxon>Dactylogyridea</taxon>
        <taxon>Ancyrocephalidae</taxon>
        <taxon>Cichlidogyrus</taxon>
    </lineage>
</organism>
<gene>
    <name evidence="2" type="primary">ARMC4_2</name>
    <name evidence="2" type="ORF">Ciccas_006363</name>
</gene>
<evidence type="ECO:0000256" key="1">
    <source>
        <dbReference type="SAM" id="MobiDB-lite"/>
    </source>
</evidence>
<dbReference type="EMBL" id="JBJKFK010000852">
    <property type="protein sequence ID" value="KAL3315006.1"/>
    <property type="molecule type" value="Genomic_DNA"/>
</dbReference>
<comment type="caution">
    <text evidence="2">The sequence shown here is derived from an EMBL/GenBank/DDBJ whole genome shotgun (WGS) entry which is preliminary data.</text>
</comment>
<dbReference type="PANTHER" id="PTHR46241">
    <property type="entry name" value="ARMADILLO REPEAT-CONTAINING PROTEIN 4 ARMC4"/>
    <property type="match status" value="1"/>
</dbReference>
<name>A0ABD2Q9S5_9PLAT</name>
<feature type="region of interest" description="Disordered" evidence="1">
    <location>
        <begin position="336"/>
        <end position="379"/>
    </location>
</feature>
<dbReference type="AlphaFoldDB" id="A0ABD2Q9S5"/>
<evidence type="ECO:0000313" key="3">
    <source>
        <dbReference type="Proteomes" id="UP001626550"/>
    </source>
</evidence>
<dbReference type="PANTHER" id="PTHR46241:SF1">
    <property type="entry name" value="OUTER DYNEIN ARM-DOCKING COMPLEX SUBUNIT 2"/>
    <property type="match status" value="1"/>
</dbReference>
<keyword evidence="3" id="KW-1185">Reference proteome</keyword>
<evidence type="ECO:0000313" key="2">
    <source>
        <dbReference type="EMBL" id="KAL3315006.1"/>
    </source>
</evidence>
<accession>A0ABD2Q9S5</accession>